<keyword evidence="3" id="KW-1185">Reference proteome</keyword>
<gene>
    <name evidence="2" type="ORF">ALC60_04700</name>
</gene>
<reference evidence="2 3" key="1">
    <citation type="submission" date="2015-09" db="EMBL/GenBank/DDBJ databases">
        <title>Trachymyrmex zeteki WGS genome.</title>
        <authorList>
            <person name="Nygaard S."/>
            <person name="Hu H."/>
            <person name="Boomsma J."/>
            <person name="Zhang G."/>
        </authorList>
    </citation>
    <scope>NUCLEOTIDE SEQUENCE [LARGE SCALE GENOMIC DNA]</scope>
    <source>
        <strain evidence="2">Tzet28-1</strain>
        <tissue evidence="2">Whole body</tissue>
    </source>
</reference>
<feature type="region of interest" description="Disordered" evidence="1">
    <location>
        <begin position="141"/>
        <end position="168"/>
    </location>
</feature>
<evidence type="ECO:0000256" key="1">
    <source>
        <dbReference type="SAM" id="MobiDB-lite"/>
    </source>
</evidence>
<dbReference type="Proteomes" id="UP000075809">
    <property type="component" value="Unassembled WGS sequence"/>
</dbReference>
<dbReference type="AlphaFoldDB" id="A0A151X7E8"/>
<organism evidence="2 3">
    <name type="scientific">Mycetomoellerius zeteki</name>
    <dbReference type="NCBI Taxonomy" id="64791"/>
    <lineage>
        <taxon>Eukaryota</taxon>
        <taxon>Metazoa</taxon>
        <taxon>Ecdysozoa</taxon>
        <taxon>Arthropoda</taxon>
        <taxon>Hexapoda</taxon>
        <taxon>Insecta</taxon>
        <taxon>Pterygota</taxon>
        <taxon>Neoptera</taxon>
        <taxon>Endopterygota</taxon>
        <taxon>Hymenoptera</taxon>
        <taxon>Apocrita</taxon>
        <taxon>Aculeata</taxon>
        <taxon>Formicoidea</taxon>
        <taxon>Formicidae</taxon>
        <taxon>Myrmicinae</taxon>
        <taxon>Mycetomoellerius</taxon>
    </lineage>
</organism>
<protein>
    <submittedName>
        <fullName evidence="2">Uncharacterized protein</fullName>
    </submittedName>
</protein>
<name>A0A151X7E8_9HYME</name>
<dbReference type="EMBL" id="KQ982446">
    <property type="protein sequence ID" value="KYQ56293.1"/>
    <property type="molecule type" value="Genomic_DNA"/>
</dbReference>
<evidence type="ECO:0000313" key="2">
    <source>
        <dbReference type="EMBL" id="KYQ56293.1"/>
    </source>
</evidence>
<feature type="non-terminal residue" evidence="2">
    <location>
        <position position="1"/>
    </location>
</feature>
<evidence type="ECO:0000313" key="3">
    <source>
        <dbReference type="Proteomes" id="UP000075809"/>
    </source>
</evidence>
<sequence length="187" mass="20310">IIPRGEYGHSGGGQSGPLTQVEGQSKQPFLGVSPLCITILIYGLCFHARSTRTAESISPSRSRSHAIFAIATFTRPFLYGVSRQHKLTKVIPKTTQVMQFPVGKKSSPRATQPPCTSTVAPPQPAGLVLFPIIRLNTLRPVRPSRRKLPERGGARRGPGRAELGLPDGTHVPSVIVQKRFRFGEAAR</sequence>
<feature type="region of interest" description="Disordered" evidence="1">
    <location>
        <begin position="1"/>
        <end position="22"/>
    </location>
</feature>
<accession>A0A151X7E8</accession>
<proteinExistence type="predicted"/>